<dbReference type="Proteomes" id="UP000015104">
    <property type="component" value="Unassembled WGS sequence"/>
</dbReference>
<proteinExistence type="predicted"/>
<reference evidence="2" key="1">
    <citation type="submission" date="2011-08" db="EMBL/GenBank/DDBJ databases">
        <authorList>
            <person name="Rombauts S."/>
        </authorList>
    </citation>
    <scope>NUCLEOTIDE SEQUENCE</scope>
    <source>
        <strain evidence="2">London</strain>
    </source>
</reference>
<keyword evidence="2" id="KW-1185">Reference proteome</keyword>
<dbReference type="SUPFAM" id="SSF48371">
    <property type="entry name" value="ARM repeat"/>
    <property type="match status" value="1"/>
</dbReference>
<gene>
    <name evidence="1" type="primary">107366562</name>
</gene>
<dbReference type="InterPro" id="IPR016024">
    <property type="entry name" value="ARM-type_fold"/>
</dbReference>
<dbReference type="OrthoDB" id="10384756at2759"/>
<evidence type="ECO:0000313" key="2">
    <source>
        <dbReference type="Proteomes" id="UP000015104"/>
    </source>
</evidence>
<sequence>METFNLDKLICAIELILYKSLKENSDDSYTHKLIDLVDFVKPELSLDDLYKLNNIVGNALSHETAVNDIELSTAFKLVGTIVSDERFINQRPEVVTSSFNWIIKFSHLLQNEEEPHYDLQYSFLKCINKLCSTESGCLLLAKNEDLLLVIFHLLTKSQGFYVQMEAQSVITILLENVLDKPNVSHKLSPYLHQMLLVNCKSHMECLNNLVKKDCMRRFLISQFNLDTILLSKLKSSIKNDKLLSLFCEILACCRPSEEVITQVVQTLMADKKLKAIISFYTALLKNHDKTHFNEWKLFTIYPFAQSNTELSEQIIGDSITRKLIAEYGKNDFIMLALSCIDEKVVSLLSSDEHLFILLCIGNFLKDAQHSIIPKKTVFKSLITFNLLWKLSDCPTIILKSLEIILALMMDSFNESISLQQCQFEIMKNVREIIQQHRNILPQQILIDVCSKVNDILVLTTSDADLDLVDSVLEIMIAVLNSNGESFVKYYPELIDNFLSHWSICYQTSNDTSLISSCIPILLCVDLYCCESQLNKVGISKNQTIPAILTNYLIEGEYLLRDSVIKAIDYNYPSFIASNSWNRELSKLFTKFYGLPMSQLILSEIDSEVLSNILLIWISICNTIKFKQDAETRFNLIQMLYESGFLTSLWLLLKDELVLGTIKVLALNGAKEVFNLLQSTGITSAELTTILSSAVEPEFSITVEDIEYKTENGHNSREQVIDEIFMDRSTLPTQDLIEIVTEEFSGTKKLIKKKREIGDVSIALIANFFTTPLTTIVDMDVAPDPIFAILDDIIAARNFDTRIPSDCY</sequence>
<dbReference type="EMBL" id="CAEY01000382">
    <property type="status" value="NOT_ANNOTATED_CDS"/>
    <property type="molecule type" value="Genomic_DNA"/>
</dbReference>
<name>T1KQW2_TETUR</name>
<dbReference type="KEGG" id="tut:107366562"/>
<reference evidence="1" key="2">
    <citation type="submission" date="2015-06" db="UniProtKB">
        <authorList>
            <consortium name="EnsemblMetazoa"/>
        </authorList>
    </citation>
    <scope>IDENTIFICATION</scope>
</reference>
<evidence type="ECO:0000313" key="1">
    <source>
        <dbReference type="EnsemblMetazoa" id="tetur18g01370.1"/>
    </source>
</evidence>
<dbReference type="HOGENOM" id="CLU_349295_0_0_1"/>
<organism evidence="1 2">
    <name type="scientific">Tetranychus urticae</name>
    <name type="common">Two-spotted spider mite</name>
    <dbReference type="NCBI Taxonomy" id="32264"/>
    <lineage>
        <taxon>Eukaryota</taxon>
        <taxon>Metazoa</taxon>
        <taxon>Ecdysozoa</taxon>
        <taxon>Arthropoda</taxon>
        <taxon>Chelicerata</taxon>
        <taxon>Arachnida</taxon>
        <taxon>Acari</taxon>
        <taxon>Acariformes</taxon>
        <taxon>Trombidiformes</taxon>
        <taxon>Prostigmata</taxon>
        <taxon>Eleutherengona</taxon>
        <taxon>Raphignathae</taxon>
        <taxon>Tetranychoidea</taxon>
        <taxon>Tetranychidae</taxon>
        <taxon>Tetranychus</taxon>
    </lineage>
</organism>
<protein>
    <submittedName>
        <fullName evidence="1">Uncharacterized protein</fullName>
    </submittedName>
</protein>
<dbReference type="AlphaFoldDB" id="T1KQW2"/>
<dbReference type="OMA" id="CKSHMEC"/>
<accession>T1KQW2</accession>
<dbReference type="EnsemblMetazoa" id="tetur18g01370.1">
    <property type="protein sequence ID" value="tetur18g01370.1"/>
    <property type="gene ID" value="tetur18g01370"/>
</dbReference>